<evidence type="ECO:0000259" key="1">
    <source>
        <dbReference type="Pfam" id="PF01156"/>
    </source>
</evidence>
<dbReference type="Proteomes" id="UP000184436">
    <property type="component" value="Unassembled WGS sequence"/>
</dbReference>
<protein>
    <submittedName>
        <fullName evidence="2">Inosine-uridine preferring nucleoside hydrolase</fullName>
    </submittedName>
</protein>
<gene>
    <name evidence="2" type="ORF">SAMN05444349_102134</name>
</gene>
<keyword evidence="3" id="KW-1185">Reference proteome</keyword>
<dbReference type="Gene3D" id="3.90.245.10">
    <property type="entry name" value="Ribonucleoside hydrolase-like"/>
    <property type="match status" value="1"/>
</dbReference>
<name>A0A1M4TJ74_9BACE</name>
<dbReference type="PANTHER" id="PTHR43264:SF1">
    <property type="entry name" value="INOSINE_URIDINE-PREFERRING NUCLEOSIDE HYDROLASE DOMAIN-CONTAINING PROTEIN"/>
    <property type="match status" value="1"/>
</dbReference>
<reference evidence="2 3" key="1">
    <citation type="submission" date="2016-11" db="EMBL/GenBank/DDBJ databases">
        <authorList>
            <person name="Jaros S."/>
            <person name="Januszkiewicz K."/>
            <person name="Wedrychowicz H."/>
        </authorList>
    </citation>
    <scope>NUCLEOTIDE SEQUENCE [LARGE SCALE GENOMIC DNA]</scope>
    <source>
        <strain evidence="2 3">DSM 26883</strain>
    </source>
</reference>
<dbReference type="OrthoDB" id="128573at2"/>
<accession>A0A1M4TJ74</accession>
<feature type="domain" description="Inosine/uridine-preferring nucleoside hydrolase" evidence="1">
    <location>
        <begin position="26"/>
        <end position="268"/>
    </location>
</feature>
<keyword evidence="2" id="KW-0378">Hydrolase</keyword>
<proteinExistence type="predicted"/>
<evidence type="ECO:0000313" key="2">
    <source>
        <dbReference type="EMBL" id="SHE44337.1"/>
    </source>
</evidence>
<dbReference type="InterPro" id="IPR036452">
    <property type="entry name" value="Ribo_hydro-like"/>
</dbReference>
<dbReference type="RefSeq" id="WP_025073710.1">
    <property type="nucleotide sequence ID" value="NZ_FQVD01000002.1"/>
</dbReference>
<dbReference type="AlphaFoldDB" id="A0A1M4TJ74"/>
<evidence type="ECO:0000313" key="3">
    <source>
        <dbReference type="Proteomes" id="UP000184436"/>
    </source>
</evidence>
<dbReference type="STRING" id="871325.SAMN05444349_102134"/>
<dbReference type="InterPro" id="IPR001910">
    <property type="entry name" value="Inosine/uridine_hydrolase_dom"/>
</dbReference>
<organism evidence="2 3">
    <name type="scientific">Bacteroides faecichinchillae</name>
    <dbReference type="NCBI Taxonomy" id="871325"/>
    <lineage>
        <taxon>Bacteria</taxon>
        <taxon>Pseudomonadati</taxon>
        <taxon>Bacteroidota</taxon>
        <taxon>Bacteroidia</taxon>
        <taxon>Bacteroidales</taxon>
        <taxon>Bacteroidaceae</taxon>
        <taxon>Bacteroides</taxon>
    </lineage>
</organism>
<dbReference type="EMBL" id="FQVD01000002">
    <property type="protein sequence ID" value="SHE44337.1"/>
    <property type="molecule type" value="Genomic_DNA"/>
</dbReference>
<dbReference type="PANTHER" id="PTHR43264">
    <property type="match status" value="1"/>
</dbReference>
<sequence length="329" mass="36492">MKQLLIYLFAVCLFSNCSNDKQTTNLIFDTDMAPDYDDVGALAVLHALADSGEVKILATVSSNKCETTVPCIDVINTYFGRPDIPVGCVKGDAPNLTTWHREARWTDELPKRYPHKAQSASESEDALKVYRRILSLQPDTSVTIVTVGFFSNLKNLLQSQPDEYSKLSGVDLVKKKVKLLVSMAGRMPQGKEFNVEKDSTASVVVFEEWPTPIILSGWDIGNEILTGKRLASSDIQGSPIIDAFSMCLPQDNPEGRMSWDQTAVLVAVRGAAPYFKLEKGIMKAFPDGSNTWTADPKGLHSRLIFQMPIPQLTNIIEDLMLHKPQNKQN</sequence>
<dbReference type="GO" id="GO:0016799">
    <property type="term" value="F:hydrolase activity, hydrolyzing N-glycosyl compounds"/>
    <property type="evidence" value="ECO:0007669"/>
    <property type="project" value="InterPro"/>
</dbReference>
<dbReference type="SUPFAM" id="SSF53590">
    <property type="entry name" value="Nucleoside hydrolase"/>
    <property type="match status" value="1"/>
</dbReference>
<dbReference type="Pfam" id="PF01156">
    <property type="entry name" value="IU_nuc_hydro"/>
    <property type="match status" value="1"/>
</dbReference>